<feature type="compositionally biased region" description="Low complexity" evidence="9">
    <location>
        <begin position="262"/>
        <end position="275"/>
    </location>
</feature>
<keyword evidence="8" id="KW-0966">Cell projection</keyword>
<accession>A0A238BSD6</accession>
<dbReference type="GO" id="GO:0005737">
    <property type="term" value="C:cytoplasm"/>
    <property type="evidence" value="ECO:0007669"/>
    <property type="project" value="UniProtKB-ARBA"/>
</dbReference>
<dbReference type="PROSITE" id="PS50229">
    <property type="entry name" value="WH1"/>
    <property type="match status" value="1"/>
</dbReference>
<sequence>MAMADVMMYDDSTKQWLSPDGSSEAARSQVRILHNIHSNTFRIVGTRLQDGNWILNCNIYERLRYKSATPTFHQWRDEKRKVYGLSFMKEEDARLFVKVMTQALSILTSSSDYQNGSDLGFSNTIYQEPHQLHHNAYSSPSFRGADDESLCSGGGSPAQYTNNFRLVFFFFFFFSRLKMNHKKSSQSVQSSTSGTGTATTMMVYNVQRRASQGSSSSSNGSSLPPAIYATTSTNNNCPSNSSVRPAPTVSLANNYNSTPSLSVSSTNVATVSSNAPPAPPPPPPPSSLSLGKGSGGSIADQLKKVQLRKVSAPPSSNSAASGSSNLLSELEATLSKRKNQCDNSDSRSIGSDTASSTNAVGNGTLRRPWEKQVNGTANIADSPKVNRKLPSSNSLNQEEVRSTGYGAAVTVETMEKWKEEVLSEIRQEISKAKDEIIETLRSELCLQRR</sequence>
<keyword evidence="5" id="KW-0729">SH3-binding</keyword>
<dbReference type="GO" id="GO:0005856">
    <property type="term" value="C:cytoskeleton"/>
    <property type="evidence" value="ECO:0007669"/>
    <property type="project" value="UniProtKB-SubCell"/>
</dbReference>
<evidence type="ECO:0000256" key="8">
    <source>
        <dbReference type="ARBA" id="ARBA00023273"/>
    </source>
</evidence>
<feature type="compositionally biased region" description="Polar residues" evidence="9">
    <location>
        <begin position="250"/>
        <end position="261"/>
    </location>
</feature>
<keyword evidence="4" id="KW-0963">Cytoplasm</keyword>
<dbReference type="PANTHER" id="PTHR11202:SF22">
    <property type="entry name" value="PROTEIN ENABLED"/>
    <property type="match status" value="1"/>
</dbReference>
<feature type="region of interest" description="Disordered" evidence="9">
    <location>
        <begin position="379"/>
        <end position="401"/>
    </location>
</feature>
<dbReference type="CDD" id="cd01207">
    <property type="entry name" value="EVH1_Ena_VASP-like"/>
    <property type="match status" value="1"/>
</dbReference>
<reference evidence="11 12" key="1">
    <citation type="submission" date="2015-12" db="EMBL/GenBank/DDBJ databases">
        <title>Draft genome of the nematode, Onchocerca flexuosa.</title>
        <authorList>
            <person name="Mitreva M."/>
        </authorList>
    </citation>
    <scope>NUCLEOTIDE SEQUENCE [LARGE SCALE GENOMIC DNA]</scope>
    <source>
        <strain evidence="11">Red Deer</strain>
    </source>
</reference>
<feature type="compositionally biased region" description="Polar residues" evidence="9">
    <location>
        <begin position="341"/>
        <end position="361"/>
    </location>
</feature>
<dbReference type="GO" id="GO:0017124">
    <property type="term" value="F:SH3 domain binding"/>
    <property type="evidence" value="ECO:0007669"/>
    <property type="project" value="UniProtKB-KW"/>
</dbReference>
<evidence type="ECO:0000256" key="3">
    <source>
        <dbReference type="ARBA" id="ARBA00009785"/>
    </source>
</evidence>
<dbReference type="InterPro" id="IPR011993">
    <property type="entry name" value="PH-like_dom_sf"/>
</dbReference>
<dbReference type="Gene3D" id="2.30.29.30">
    <property type="entry name" value="Pleckstrin-homology domain (PH domain)/Phosphotyrosine-binding domain (PTB)"/>
    <property type="match status" value="1"/>
</dbReference>
<feature type="compositionally biased region" description="Low complexity" evidence="9">
    <location>
        <begin position="211"/>
        <end position="222"/>
    </location>
</feature>
<dbReference type="GO" id="GO:0003779">
    <property type="term" value="F:actin binding"/>
    <property type="evidence" value="ECO:0007669"/>
    <property type="project" value="UniProtKB-KW"/>
</dbReference>
<dbReference type="OrthoDB" id="31170at2759"/>
<dbReference type="PANTHER" id="PTHR11202">
    <property type="entry name" value="SPROUTY-RELATED, EVH1 DOMAIN-CONTAINING PROTEIN FAMILY MEMBER"/>
    <property type="match status" value="1"/>
</dbReference>
<feature type="domain" description="WH1" evidence="10">
    <location>
        <begin position="1"/>
        <end position="107"/>
    </location>
</feature>
<evidence type="ECO:0000259" key="10">
    <source>
        <dbReference type="PROSITE" id="PS50229"/>
    </source>
</evidence>
<comment type="similarity">
    <text evidence="3">Belongs to the Ena/VASP family.</text>
</comment>
<dbReference type="InterPro" id="IPR014885">
    <property type="entry name" value="VASP_tetra"/>
</dbReference>
<organism evidence="11 12">
    <name type="scientific">Onchocerca flexuosa</name>
    <dbReference type="NCBI Taxonomy" id="387005"/>
    <lineage>
        <taxon>Eukaryota</taxon>
        <taxon>Metazoa</taxon>
        <taxon>Ecdysozoa</taxon>
        <taxon>Nematoda</taxon>
        <taxon>Chromadorea</taxon>
        <taxon>Rhabditida</taxon>
        <taxon>Spirurina</taxon>
        <taxon>Spiruromorpha</taxon>
        <taxon>Filarioidea</taxon>
        <taxon>Onchocercidae</taxon>
        <taxon>Onchocerca</taxon>
    </lineage>
</organism>
<evidence type="ECO:0000256" key="1">
    <source>
        <dbReference type="ARBA" id="ARBA00004245"/>
    </source>
</evidence>
<dbReference type="SUPFAM" id="SSF50729">
    <property type="entry name" value="PH domain-like"/>
    <property type="match status" value="1"/>
</dbReference>
<proteinExistence type="inferred from homology"/>
<dbReference type="Gene3D" id="1.20.5.1160">
    <property type="entry name" value="Vasodilator-stimulated phosphoprotein"/>
    <property type="match status" value="1"/>
</dbReference>
<dbReference type="SMART" id="SM00461">
    <property type="entry name" value="WH1"/>
    <property type="match status" value="1"/>
</dbReference>
<dbReference type="EMBL" id="KZ270027">
    <property type="protein sequence ID" value="OZC07595.1"/>
    <property type="molecule type" value="Genomic_DNA"/>
</dbReference>
<feature type="compositionally biased region" description="Pro residues" evidence="9">
    <location>
        <begin position="276"/>
        <end position="286"/>
    </location>
</feature>
<evidence type="ECO:0000256" key="2">
    <source>
        <dbReference type="ARBA" id="ARBA00004510"/>
    </source>
</evidence>
<dbReference type="InterPro" id="IPR000697">
    <property type="entry name" value="WH1/EVH1_dom"/>
</dbReference>
<evidence type="ECO:0000256" key="7">
    <source>
        <dbReference type="ARBA" id="ARBA00023212"/>
    </source>
</evidence>
<feature type="compositionally biased region" description="Low complexity" evidence="9">
    <location>
        <begin position="230"/>
        <end position="242"/>
    </location>
</feature>
<dbReference type="Pfam" id="PF08776">
    <property type="entry name" value="VASP_tetra"/>
    <property type="match status" value="1"/>
</dbReference>
<comment type="subcellular location">
    <subcellularLocation>
        <location evidence="2">Cell projection</location>
        <location evidence="2">Lamellipodium</location>
    </subcellularLocation>
    <subcellularLocation>
        <location evidence="1">Cytoplasm</location>
        <location evidence="1">Cytoskeleton</location>
    </subcellularLocation>
</comment>
<keyword evidence="6" id="KW-0009">Actin-binding</keyword>
<evidence type="ECO:0000256" key="4">
    <source>
        <dbReference type="ARBA" id="ARBA00022490"/>
    </source>
</evidence>
<keyword evidence="7" id="KW-0206">Cytoskeleton</keyword>
<dbReference type="GO" id="GO:0030027">
    <property type="term" value="C:lamellipodium"/>
    <property type="evidence" value="ECO:0007669"/>
    <property type="project" value="UniProtKB-SubCell"/>
</dbReference>
<dbReference type="SUPFAM" id="SSF118370">
    <property type="entry name" value="Vasodilator-stimulated phosphoprotein, VASP, tetramerisation domain"/>
    <property type="match status" value="1"/>
</dbReference>
<gene>
    <name evidence="11" type="ORF">X798_05390</name>
</gene>
<evidence type="ECO:0000313" key="11">
    <source>
        <dbReference type="EMBL" id="OZC07595.1"/>
    </source>
</evidence>
<evidence type="ECO:0000256" key="9">
    <source>
        <dbReference type="SAM" id="MobiDB-lite"/>
    </source>
</evidence>
<keyword evidence="12" id="KW-1185">Reference proteome</keyword>
<dbReference type="Pfam" id="PF00568">
    <property type="entry name" value="WH1"/>
    <property type="match status" value="1"/>
</dbReference>
<evidence type="ECO:0000256" key="5">
    <source>
        <dbReference type="ARBA" id="ARBA00023036"/>
    </source>
</evidence>
<evidence type="ECO:0000256" key="6">
    <source>
        <dbReference type="ARBA" id="ARBA00023203"/>
    </source>
</evidence>
<dbReference type="AlphaFoldDB" id="A0A238BSD6"/>
<dbReference type="Proteomes" id="UP000242913">
    <property type="component" value="Unassembled WGS sequence"/>
</dbReference>
<feature type="region of interest" description="Disordered" evidence="9">
    <location>
        <begin position="337"/>
        <end position="363"/>
    </location>
</feature>
<evidence type="ECO:0000313" key="12">
    <source>
        <dbReference type="Proteomes" id="UP000242913"/>
    </source>
</evidence>
<protein>
    <submittedName>
        <fullName evidence="11">WH1 domain protein</fullName>
    </submittedName>
</protein>
<feature type="region of interest" description="Disordered" evidence="9">
    <location>
        <begin position="209"/>
        <end position="297"/>
    </location>
</feature>
<dbReference type="InterPro" id="IPR038023">
    <property type="entry name" value="VASP_sf"/>
</dbReference>
<name>A0A238BSD6_9BILA</name>